<evidence type="ECO:0000256" key="6">
    <source>
        <dbReference type="ARBA" id="ARBA00023002"/>
    </source>
</evidence>
<feature type="binding site" evidence="9">
    <location>
        <position position="245"/>
    </location>
    <ligand>
        <name>[4Fe-4S] cluster</name>
        <dbReference type="ChEBI" id="CHEBI:49883"/>
        <label>1</label>
    </ligand>
</feature>
<dbReference type="PANTHER" id="PTHR30002:SF4">
    <property type="entry name" value="EPOXYQUEUOSINE REDUCTASE"/>
    <property type="match status" value="1"/>
</dbReference>
<comment type="catalytic activity">
    <reaction evidence="9">
        <text>epoxyqueuosine(34) in tRNA + AH2 = queuosine(34) in tRNA + A + H2O</text>
        <dbReference type="Rhea" id="RHEA:32159"/>
        <dbReference type="Rhea" id="RHEA-COMP:18571"/>
        <dbReference type="Rhea" id="RHEA-COMP:18582"/>
        <dbReference type="ChEBI" id="CHEBI:13193"/>
        <dbReference type="ChEBI" id="CHEBI:15377"/>
        <dbReference type="ChEBI" id="CHEBI:17499"/>
        <dbReference type="ChEBI" id="CHEBI:194431"/>
        <dbReference type="ChEBI" id="CHEBI:194443"/>
        <dbReference type="EC" id="1.17.99.6"/>
    </reaction>
</comment>
<keyword evidence="3 9" id="KW-0819">tRNA processing</keyword>
<organism evidence="11 12">
    <name type="scientific">Chromobacterium violaceum</name>
    <dbReference type="NCBI Taxonomy" id="536"/>
    <lineage>
        <taxon>Bacteria</taxon>
        <taxon>Pseudomonadati</taxon>
        <taxon>Pseudomonadota</taxon>
        <taxon>Betaproteobacteria</taxon>
        <taxon>Neisseriales</taxon>
        <taxon>Chromobacteriaceae</taxon>
        <taxon>Chromobacterium</taxon>
    </lineage>
</organism>
<feature type="active site" description="Proton donor" evidence="9">
    <location>
        <position position="131"/>
    </location>
</feature>
<evidence type="ECO:0000256" key="4">
    <source>
        <dbReference type="ARBA" id="ARBA00022723"/>
    </source>
</evidence>
<dbReference type="SUPFAM" id="SSF46548">
    <property type="entry name" value="alpha-helical ferredoxin"/>
    <property type="match status" value="1"/>
</dbReference>
<dbReference type="AlphaFoldDB" id="A0A3S4HUL3"/>
<feature type="binding site" evidence="9">
    <location>
        <begin position="238"/>
        <end position="239"/>
    </location>
    <ligand>
        <name>cob(II)alamin</name>
        <dbReference type="ChEBI" id="CHEBI:16304"/>
    </ligand>
</feature>
<evidence type="ECO:0000256" key="7">
    <source>
        <dbReference type="ARBA" id="ARBA00023004"/>
    </source>
</evidence>
<dbReference type="HAMAP" id="MF_00916">
    <property type="entry name" value="QueG"/>
    <property type="match status" value="1"/>
</dbReference>
<dbReference type="GO" id="GO:0005737">
    <property type="term" value="C:cytoplasm"/>
    <property type="evidence" value="ECO:0007669"/>
    <property type="project" value="UniProtKB-SubCell"/>
</dbReference>
<evidence type="ECO:0000256" key="1">
    <source>
        <dbReference type="ARBA" id="ARBA00022485"/>
    </source>
</evidence>
<feature type="binding site" evidence="9">
    <location>
        <position position="185"/>
    </location>
    <ligand>
        <name>[4Fe-4S] cluster</name>
        <dbReference type="ChEBI" id="CHEBI:49883"/>
        <label>1</label>
    </ligand>
</feature>
<feature type="binding site" evidence="9">
    <location>
        <position position="191"/>
    </location>
    <ligand>
        <name>[4Fe-4S] cluster</name>
        <dbReference type="ChEBI" id="CHEBI:49883"/>
        <label>1</label>
    </ligand>
</feature>
<comment type="cofactor">
    <cofactor evidence="9">
        <name>cob(II)alamin</name>
        <dbReference type="ChEBI" id="CHEBI:16304"/>
    </cofactor>
</comment>
<dbReference type="InterPro" id="IPR004453">
    <property type="entry name" value="QueG"/>
</dbReference>
<keyword evidence="4 9" id="KW-0479">Metal-binding</keyword>
<dbReference type="NCBIfam" id="TIGR00276">
    <property type="entry name" value="tRNA epoxyqueuosine(34) reductase QueG"/>
    <property type="match status" value="1"/>
</dbReference>
<name>A0A3S4HUL3_CHRVL</name>
<keyword evidence="9" id="KW-0170">Cobalt</keyword>
<proteinExistence type="inferred from homology"/>
<dbReference type="EC" id="1.17.99.6" evidence="9"/>
<comment type="pathway">
    <text evidence="9">tRNA modification; tRNA-queuosine biosynthesis.</text>
</comment>
<dbReference type="InterPro" id="IPR017896">
    <property type="entry name" value="4Fe4S_Fe-S-bd"/>
</dbReference>
<dbReference type="PANTHER" id="PTHR30002">
    <property type="entry name" value="EPOXYQUEUOSINE REDUCTASE"/>
    <property type="match status" value="1"/>
</dbReference>
<feature type="binding site" evidence="9">
    <location>
        <position position="241"/>
    </location>
    <ligand>
        <name>[4Fe-4S] cluster</name>
        <dbReference type="ChEBI" id="CHEBI:49883"/>
        <label>2</label>
    </ligand>
</feature>
<feature type="binding site" evidence="9">
    <location>
        <position position="220"/>
    </location>
    <ligand>
        <name>tRNA</name>
        <dbReference type="ChEBI" id="CHEBI:17843"/>
    </ligand>
</feature>
<dbReference type="GO" id="GO:0046872">
    <property type="term" value="F:metal ion binding"/>
    <property type="evidence" value="ECO:0007669"/>
    <property type="project" value="UniProtKB-KW"/>
</dbReference>
<evidence type="ECO:0000256" key="9">
    <source>
        <dbReference type="HAMAP-Rule" id="MF_00916"/>
    </source>
</evidence>
<dbReference type="Pfam" id="PF08331">
    <property type="entry name" value="QueG_DUF1730"/>
    <property type="match status" value="1"/>
</dbReference>
<comment type="cofactor">
    <cofactor evidence="9">
        <name>[4Fe-4S] cluster</name>
        <dbReference type="ChEBI" id="CHEBI:49883"/>
    </cofactor>
    <text evidence="9">Binds 2 [4Fe-4S] clusters per monomer.</text>
</comment>
<evidence type="ECO:0000256" key="2">
    <source>
        <dbReference type="ARBA" id="ARBA00022490"/>
    </source>
</evidence>
<dbReference type="UniPathway" id="UPA00392"/>
<dbReference type="EMBL" id="LR134182">
    <property type="protein sequence ID" value="VEB45075.1"/>
    <property type="molecule type" value="Genomic_DNA"/>
</dbReference>
<evidence type="ECO:0000256" key="5">
    <source>
        <dbReference type="ARBA" id="ARBA00022785"/>
    </source>
</evidence>
<dbReference type="InterPro" id="IPR013542">
    <property type="entry name" value="QueG_DUF1730"/>
</dbReference>
<dbReference type="GO" id="GO:0051539">
    <property type="term" value="F:4 iron, 4 sulfur cluster binding"/>
    <property type="evidence" value="ECO:0007669"/>
    <property type="project" value="UniProtKB-KW"/>
</dbReference>
<dbReference type="Proteomes" id="UP000275777">
    <property type="component" value="Chromosome"/>
</dbReference>
<dbReference type="GO" id="GO:0031419">
    <property type="term" value="F:cobalamin binding"/>
    <property type="evidence" value="ECO:0007669"/>
    <property type="project" value="UniProtKB-KW"/>
</dbReference>
<feature type="binding site" evidence="9">
    <location>
        <position position="238"/>
    </location>
    <ligand>
        <name>[4Fe-4S] cluster</name>
        <dbReference type="ChEBI" id="CHEBI:49883"/>
        <label>2</label>
    </ligand>
</feature>
<dbReference type="InterPro" id="IPR017900">
    <property type="entry name" value="4Fe4S_Fe_S_CS"/>
</dbReference>
<comment type="caution">
    <text evidence="9">Lacks conserved residue(s) required for the propagation of feature annotation.</text>
</comment>
<comment type="subcellular location">
    <subcellularLocation>
        <location evidence="9">Cytoplasm</location>
    </subcellularLocation>
</comment>
<sequence>MSRQIKAWAREAGFADARVTRAALPPEAEQRLEAWLAAGHHGEMDYMARHGALRVRPAELVPGTLSVISLRMNYWPGSEPAERVLADPSRAYLSRYALGRDYHKVLRNRLQKLAERIEGAVGSFGYRVFTDSAPLAEVALASQAGLGWRGKHTLLLTKRQGSLFFLGEILTDLPLPPDEAEDGHCGRCTRCLDVCPTGAIVEPYTVDARRCISYLTIELKGAIPEPLRPLIGNRVYGCDDCQLFCPWNRFGALTAEADFAVRHGLDCASLVELFDWSADEFRERMAGSPIYRIGYHKWLSNLAVAWATRPPRRKWWPRCADGWTFPTSWWPSRCAGRWRGTASPVELNCGTARSPAIPLPAPPCRRRGIGWRAAPVSFPGSALRR</sequence>
<dbReference type="GO" id="GO:0052693">
    <property type="term" value="F:epoxyqueuosine reductase activity"/>
    <property type="evidence" value="ECO:0007669"/>
    <property type="project" value="UniProtKB-UniRule"/>
</dbReference>
<evidence type="ECO:0000313" key="11">
    <source>
        <dbReference type="EMBL" id="VEB45075.1"/>
    </source>
</evidence>
<keyword evidence="8 9" id="KW-0411">Iron-sulfur</keyword>
<dbReference type="PROSITE" id="PS51379">
    <property type="entry name" value="4FE4S_FER_2"/>
    <property type="match status" value="1"/>
</dbReference>
<comment type="function">
    <text evidence="9">Catalyzes the conversion of epoxyqueuosine (oQ) to queuosine (Q), which is a hypermodified base found in the wobble positions of tRNA(Asp), tRNA(Asn), tRNA(His) and tRNA(Tyr).</text>
</comment>
<feature type="binding site" evidence="9">
    <location>
        <position position="155"/>
    </location>
    <ligand>
        <name>cob(II)alamin</name>
        <dbReference type="ChEBI" id="CHEBI:16304"/>
    </ligand>
</feature>
<protein>
    <recommendedName>
        <fullName evidence="9">Epoxyqueuosine reductase</fullName>
        <ecNumber evidence="9">1.17.99.6</ecNumber>
    </recommendedName>
    <alternativeName>
        <fullName evidence="9">Queuosine biosynthesis protein QueG</fullName>
    </alternativeName>
</protein>
<evidence type="ECO:0000256" key="8">
    <source>
        <dbReference type="ARBA" id="ARBA00023014"/>
    </source>
</evidence>
<dbReference type="GO" id="GO:0008616">
    <property type="term" value="P:tRNA queuosine(34) biosynthetic process"/>
    <property type="evidence" value="ECO:0007669"/>
    <property type="project" value="UniProtKB-UniRule"/>
</dbReference>
<reference evidence="11 12" key="1">
    <citation type="submission" date="2018-12" db="EMBL/GenBank/DDBJ databases">
        <authorList>
            <consortium name="Pathogen Informatics"/>
        </authorList>
    </citation>
    <scope>NUCLEOTIDE SEQUENCE [LARGE SCALE GENOMIC DNA]</scope>
    <source>
        <strain evidence="11 12">NCTC9695</strain>
    </source>
</reference>
<evidence type="ECO:0000256" key="3">
    <source>
        <dbReference type="ARBA" id="ARBA00022694"/>
    </source>
</evidence>
<keyword evidence="2 9" id="KW-0963">Cytoplasm</keyword>
<dbReference type="FunFam" id="3.30.70.20:FF:000017">
    <property type="entry name" value="Epoxyqueuosine reductase"/>
    <property type="match status" value="1"/>
</dbReference>
<feature type="binding site" evidence="9">
    <location>
        <position position="188"/>
    </location>
    <ligand>
        <name>[4Fe-4S] cluster</name>
        <dbReference type="ChEBI" id="CHEBI:49883"/>
        <label>1</label>
    </ligand>
</feature>
<feature type="binding site" evidence="9">
    <location>
        <position position="195"/>
    </location>
    <ligand>
        <name>[4Fe-4S] cluster</name>
        <dbReference type="ChEBI" id="CHEBI:49883"/>
        <label>2</label>
    </ligand>
</feature>
<comment type="similarity">
    <text evidence="9">Belongs to the QueG family.</text>
</comment>
<evidence type="ECO:0000259" key="10">
    <source>
        <dbReference type="PROSITE" id="PS51379"/>
    </source>
</evidence>
<dbReference type="PROSITE" id="PS00198">
    <property type="entry name" value="4FE4S_FER_1"/>
    <property type="match status" value="1"/>
</dbReference>
<feature type="binding site" evidence="9">
    <location>
        <position position="54"/>
    </location>
    <ligand>
        <name>cob(II)alamin</name>
        <dbReference type="ChEBI" id="CHEBI:16304"/>
    </ligand>
</feature>
<feature type="binding site" evidence="9">
    <location>
        <position position="131"/>
    </location>
    <ligand>
        <name>cob(II)alamin</name>
        <dbReference type="ChEBI" id="CHEBI:16304"/>
    </ligand>
</feature>
<keyword evidence="1 9" id="KW-0004">4Fe-4S</keyword>
<keyword evidence="5 9" id="KW-0671">Queuosine biosynthesis</keyword>
<keyword evidence="6 9" id="KW-0560">Oxidoreductase</keyword>
<feature type="binding site" evidence="9">
    <location>
        <position position="213"/>
    </location>
    <ligand>
        <name>cob(II)alamin</name>
        <dbReference type="ChEBI" id="CHEBI:16304"/>
    </ligand>
</feature>
<dbReference type="Pfam" id="PF13484">
    <property type="entry name" value="Fer4_16"/>
    <property type="match status" value="1"/>
</dbReference>
<dbReference type="Gene3D" id="3.30.70.20">
    <property type="match status" value="1"/>
</dbReference>
<feature type="binding site" evidence="9">
    <location>
        <position position="211"/>
    </location>
    <ligand>
        <name>[4Fe-4S] cluster</name>
        <dbReference type="ChEBI" id="CHEBI:49883"/>
        <label>2</label>
    </ligand>
</feature>
<keyword evidence="9" id="KW-0846">Cobalamin</keyword>
<accession>A0A3S4HUL3</accession>
<feature type="binding site" evidence="9">
    <location>
        <position position="166"/>
    </location>
    <ligand>
        <name>cob(II)alamin</name>
        <dbReference type="ChEBI" id="CHEBI:16304"/>
    </ligand>
</feature>
<evidence type="ECO:0000313" key="12">
    <source>
        <dbReference type="Proteomes" id="UP000275777"/>
    </source>
</evidence>
<gene>
    <name evidence="9 11" type="primary">queG</name>
    <name evidence="11" type="ORF">NCTC9695_05580</name>
</gene>
<feature type="domain" description="4Fe-4S ferredoxin-type" evidence="10">
    <location>
        <begin position="176"/>
        <end position="205"/>
    </location>
</feature>
<keyword evidence="7 9" id="KW-0408">Iron</keyword>
<comment type="subunit">
    <text evidence="9">Monomer.</text>
</comment>